<evidence type="ECO:0000256" key="1">
    <source>
        <dbReference type="SAM" id="Phobius"/>
    </source>
</evidence>
<dbReference type="Proteomes" id="UP001262582">
    <property type="component" value="Unassembled WGS sequence"/>
</dbReference>
<keyword evidence="3" id="KW-1185">Reference proteome</keyword>
<comment type="caution">
    <text evidence="2">The sequence shown here is derived from an EMBL/GenBank/DDBJ whole genome shotgun (WGS) entry which is preliminary data.</text>
</comment>
<dbReference type="RefSeq" id="WP_311502979.1">
    <property type="nucleotide sequence ID" value="NZ_JAVRHK010000005.1"/>
</dbReference>
<keyword evidence="1" id="KW-1133">Transmembrane helix</keyword>
<protein>
    <submittedName>
        <fullName evidence="2">Uncharacterized protein</fullName>
    </submittedName>
</protein>
<evidence type="ECO:0000313" key="3">
    <source>
        <dbReference type="Proteomes" id="UP001262582"/>
    </source>
</evidence>
<evidence type="ECO:0000313" key="2">
    <source>
        <dbReference type="EMBL" id="MDT0676634.1"/>
    </source>
</evidence>
<proteinExistence type="predicted"/>
<feature type="transmembrane region" description="Helical" evidence="1">
    <location>
        <begin position="82"/>
        <end position="101"/>
    </location>
</feature>
<name>A0ABU3D517_9FLAO</name>
<organism evidence="2 3">
    <name type="scientific">Autumnicola musiva</name>
    <dbReference type="NCBI Taxonomy" id="3075589"/>
    <lineage>
        <taxon>Bacteria</taxon>
        <taxon>Pseudomonadati</taxon>
        <taxon>Bacteroidota</taxon>
        <taxon>Flavobacteriia</taxon>
        <taxon>Flavobacteriales</taxon>
        <taxon>Flavobacteriaceae</taxon>
        <taxon>Autumnicola</taxon>
    </lineage>
</organism>
<reference evidence="2 3" key="1">
    <citation type="submission" date="2023-09" db="EMBL/GenBank/DDBJ databases">
        <authorList>
            <person name="Rey-Velasco X."/>
        </authorList>
    </citation>
    <scope>NUCLEOTIDE SEQUENCE [LARGE SCALE GENOMIC DNA]</scope>
    <source>
        <strain evidence="2 3">F117</strain>
    </source>
</reference>
<gene>
    <name evidence="2" type="ORF">RM539_08580</name>
</gene>
<keyword evidence="1" id="KW-0472">Membrane</keyword>
<feature type="transmembrane region" description="Helical" evidence="1">
    <location>
        <begin position="107"/>
        <end position="125"/>
    </location>
</feature>
<accession>A0ABU3D517</accession>
<dbReference type="EMBL" id="JAVRHK010000005">
    <property type="protein sequence ID" value="MDT0676634.1"/>
    <property type="molecule type" value="Genomic_DNA"/>
</dbReference>
<keyword evidence="1" id="KW-0812">Transmembrane</keyword>
<sequence>MAKLIVKRNSEWANKMRSMELLLDGKLLDSIEDREIKEFVVSTGKHSLQAKLDWCGSRKLDFELGENDIKLVELTGFVFSKWLLPLALVNAIFLFYLDAVYDVNSLFLAFLMFFFFGYHLFFLTFGRNHYLQLIEFS</sequence>